<proteinExistence type="predicted"/>
<dbReference type="InterPro" id="IPR001611">
    <property type="entry name" value="Leu-rich_rpt"/>
</dbReference>
<feature type="non-terminal residue" evidence="10">
    <location>
        <position position="227"/>
    </location>
</feature>
<evidence type="ECO:0000256" key="4">
    <source>
        <dbReference type="ARBA" id="ARBA00022729"/>
    </source>
</evidence>
<organism evidence="9 10">
    <name type="scientific">Juglans regia</name>
    <name type="common">English walnut</name>
    <dbReference type="NCBI Taxonomy" id="51240"/>
    <lineage>
        <taxon>Eukaryota</taxon>
        <taxon>Viridiplantae</taxon>
        <taxon>Streptophyta</taxon>
        <taxon>Embryophyta</taxon>
        <taxon>Tracheophyta</taxon>
        <taxon>Spermatophyta</taxon>
        <taxon>Magnoliopsida</taxon>
        <taxon>eudicotyledons</taxon>
        <taxon>Gunneridae</taxon>
        <taxon>Pentapetalae</taxon>
        <taxon>rosids</taxon>
        <taxon>fabids</taxon>
        <taxon>Fagales</taxon>
        <taxon>Juglandaceae</taxon>
        <taxon>Juglans</taxon>
    </lineage>
</organism>
<dbReference type="InterPro" id="IPR051848">
    <property type="entry name" value="PGIP"/>
</dbReference>
<dbReference type="SUPFAM" id="SSF52058">
    <property type="entry name" value="L domain-like"/>
    <property type="match status" value="1"/>
</dbReference>
<dbReference type="InParanoid" id="A0A6P9E5V8"/>
<keyword evidence="3" id="KW-0433">Leucine-rich repeat</keyword>
<keyword evidence="4 8" id="KW-0732">Signal</keyword>
<keyword evidence="9" id="KW-1185">Reference proteome</keyword>
<evidence type="ECO:0000256" key="5">
    <source>
        <dbReference type="ARBA" id="ARBA00022737"/>
    </source>
</evidence>
<dbReference type="GeneID" id="109013343"/>
<evidence type="ECO:0000313" key="9">
    <source>
        <dbReference type="Proteomes" id="UP000235220"/>
    </source>
</evidence>
<reference evidence="10" key="1">
    <citation type="submission" date="2025-08" db="UniProtKB">
        <authorList>
            <consortium name="RefSeq"/>
        </authorList>
    </citation>
    <scope>IDENTIFICATION</scope>
    <source>
        <tissue evidence="10">Leaves</tissue>
    </source>
</reference>
<evidence type="ECO:0000256" key="3">
    <source>
        <dbReference type="ARBA" id="ARBA00022614"/>
    </source>
</evidence>
<dbReference type="PANTHER" id="PTHR48059:SF30">
    <property type="entry name" value="OS06G0587000 PROTEIN"/>
    <property type="match status" value="1"/>
</dbReference>
<keyword evidence="7" id="KW-0325">Glycoprotein</keyword>
<feature type="chain" id="PRO_5028295843" evidence="8">
    <location>
        <begin position="28"/>
        <end position="227"/>
    </location>
</feature>
<comment type="subcellular location">
    <subcellularLocation>
        <location evidence="1">Cell envelope</location>
    </subcellularLocation>
    <subcellularLocation>
        <location evidence="2">Membrane</location>
    </subcellularLocation>
</comment>
<dbReference type="Pfam" id="PF00560">
    <property type="entry name" value="LRR_1"/>
    <property type="match status" value="3"/>
</dbReference>
<dbReference type="Gene3D" id="3.80.10.10">
    <property type="entry name" value="Ribonuclease Inhibitor"/>
    <property type="match status" value="1"/>
</dbReference>
<keyword evidence="6" id="KW-0472">Membrane</keyword>
<dbReference type="OrthoDB" id="1060944at2759"/>
<dbReference type="PANTHER" id="PTHR48059">
    <property type="entry name" value="POLYGALACTURONASE INHIBITOR 1"/>
    <property type="match status" value="1"/>
</dbReference>
<dbReference type="Proteomes" id="UP000235220">
    <property type="component" value="Unplaced"/>
</dbReference>
<evidence type="ECO:0000313" key="10">
    <source>
        <dbReference type="RefSeq" id="XP_035542884.1"/>
    </source>
</evidence>
<dbReference type="FunFam" id="3.80.10.10:FF:000041">
    <property type="entry name" value="LRR receptor-like serine/threonine-protein kinase ERECTA"/>
    <property type="match status" value="1"/>
</dbReference>
<evidence type="ECO:0000256" key="2">
    <source>
        <dbReference type="ARBA" id="ARBA00004370"/>
    </source>
</evidence>
<evidence type="ECO:0000256" key="8">
    <source>
        <dbReference type="SAM" id="SignalP"/>
    </source>
</evidence>
<evidence type="ECO:0000256" key="1">
    <source>
        <dbReference type="ARBA" id="ARBA00004196"/>
    </source>
</evidence>
<feature type="signal peptide" evidence="8">
    <location>
        <begin position="1"/>
        <end position="27"/>
    </location>
</feature>
<accession>A0A6P9E5V8</accession>
<dbReference type="InterPro" id="IPR032675">
    <property type="entry name" value="LRR_dom_sf"/>
</dbReference>
<name>A0A6P9E5V8_JUGRE</name>
<gene>
    <name evidence="10" type="primary">LOC109013343</name>
</gene>
<dbReference type="AlphaFoldDB" id="A0A6P9E5V8"/>
<dbReference type="KEGG" id="jre:109013343"/>
<evidence type="ECO:0000256" key="6">
    <source>
        <dbReference type="ARBA" id="ARBA00023136"/>
    </source>
</evidence>
<evidence type="ECO:0000256" key="7">
    <source>
        <dbReference type="ARBA" id="ARBA00023180"/>
    </source>
</evidence>
<keyword evidence="5" id="KW-0677">Repeat</keyword>
<sequence>METCLGKRSVILIWFMALATFCPSAWGEVCNKEQKRALLEIKNSTDGLAFKDFDGGDCCEAIDNISCEGLLTRIDLRGIDIPISRTWIPNVTLFTLFGELQELYLSGINIGGELQPFCELKRLKYLRILDLRNNKLEGNIPSCLGTIEKLSQLDLSGNHLHGNLPSSIFSNHSSIMVFDVSDNQLDGNIPSYPGIIQQFDISNNHFQGNVPSSIFSNQSQISLFDVS</sequence>
<protein>
    <submittedName>
        <fullName evidence="10">Receptor-like protein 48</fullName>
    </submittedName>
</protein>
<dbReference type="GO" id="GO:0016020">
    <property type="term" value="C:membrane"/>
    <property type="evidence" value="ECO:0007669"/>
    <property type="project" value="UniProtKB-SubCell"/>
</dbReference>
<dbReference type="RefSeq" id="XP_035542884.1">
    <property type="nucleotide sequence ID" value="XM_035686991.1"/>
</dbReference>